<evidence type="ECO:0000256" key="1">
    <source>
        <dbReference type="ARBA" id="ARBA00000032"/>
    </source>
</evidence>
<dbReference type="SUPFAM" id="SSF53254">
    <property type="entry name" value="Phosphoglycerate mutase-like"/>
    <property type="match status" value="1"/>
</dbReference>
<dbReference type="CDD" id="cd07061">
    <property type="entry name" value="HP_HAP_like"/>
    <property type="match status" value="1"/>
</dbReference>
<dbReference type="Proteomes" id="UP000187209">
    <property type="component" value="Unassembled WGS sequence"/>
</dbReference>
<accession>A0A1R2C0T5</accession>
<protein>
    <recommendedName>
        <fullName evidence="9">Acid phosphatase</fullName>
    </recommendedName>
</protein>
<dbReference type="PANTHER" id="PTHR11567:SF211">
    <property type="entry name" value="PROSTATIC ACID PHOSPHATASE"/>
    <property type="match status" value="1"/>
</dbReference>
<comment type="caution">
    <text evidence="7">The sequence shown here is derived from an EMBL/GenBank/DDBJ whole genome shotgun (WGS) entry which is preliminary data.</text>
</comment>
<dbReference type="Pfam" id="PF00328">
    <property type="entry name" value="His_Phos_2"/>
    <property type="match status" value="1"/>
</dbReference>
<sequence>MLAFLLCLYTTHAALLSVIETCRHGARAPIDFYQWDQGYWNEGMGELTQEGMRQQFLNGAEFRSRYVNSTSNIPGTYNASQLYVRSTDVNRTIMSAESQMMGLFPTGPNIASNMQYKAVPPFGSINFNTTIQGLGLEALPNAYQPVPIHVVAAPYDNMLYGYSSTSCPRMAEISSQVQNSADYQFRVQNYTAYLGKQLYEIFNTPVSYEYAGWYGDVLICDSFHGYSWPEGITEEMFQQMIGIMNYSNSYFYQNGGAQLASSQFFSQIINTFTGVINGTSTLKWSLYSAHDTTLIGFLYAMNQFSGNNPPFASTIVFELHSVLNNKYAVQIIFNDEVLVLDGCTEMCDFDTFVQLMNAWIIPDVVAACQMTGEHDLRNLAYNPFMHGRS</sequence>
<dbReference type="InterPro" id="IPR000560">
    <property type="entry name" value="His_Pase_clade-2"/>
</dbReference>
<dbReference type="AlphaFoldDB" id="A0A1R2C0T5"/>
<dbReference type="PANTHER" id="PTHR11567">
    <property type="entry name" value="ACID PHOSPHATASE-RELATED"/>
    <property type="match status" value="1"/>
</dbReference>
<organism evidence="7 8">
    <name type="scientific">Stentor coeruleus</name>
    <dbReference type="NCBI Taxonomy" id="5963"/>
    <lineage>
        <taxon>Eukaryota</taxon>
        <taxon>Sar</taxon>
        <taxon>Alveolata</taxon>
        <taxon>Ciliophora</taxon>
        <taxon>Postciliodesmatophora</taxon>
        <taxon>Heterotrichea</taxon>
        <taxon>Heterotrichida</taxon>
        <taxon>Stentoridae</taxon>
        <taxon>Stentor</taxon>
    </lineage>
</organism>
<evidence type="ECO:0008006" key="9">
    <source>
        <dbReference type="Google" id="ProtNLM"/>
    </source>
</evidence>
<comment type="similarity">
    <text evidence="2">Belongs to the histidine acid phosphatase family.</text>
</comment>
<keyword evidence="6" id="KW-0325">Glycoprotein</keyword>
<name>A0A1R2C0T5_9CILI</name>
<keyword evidence="8" id="KW-1185">Reference proteome</keyword>
<gene>
    <name evidence="7" type="ORF">SteCoe_16767</name>
</gene>
<dbReference type="EMBL" id="MPUH01000337">
    <property type="protein sequence ID" value="OMJ82535.1"/>
    <property type="molecule type" value="Genomic_DNA"/>
</dbReference>
<dbReference type="OrthoDB" id="299201at2759"/>
<evidence type="ECO:0000256" key="2">
    <source>
        <dbReference type="ARBA" id="ARBA00005375"/>
    </source>
</evidence>
<evidence type="ECO:0000256" key="4">
    <source>
        <dbReference type="ARBA" id="ARBA00022801"/>
    </source>
</evidence>
<evidence type="ECO:0000256" key="3">
    <source>
        <dbReference type="ARBA" id="ARBA00022729"/>
    </source>
</evidence>
<dbReference type="Gene3D" id="3.40.50.1240">
    <property type="entry name" value="Phosphoglycerate mutase-like"/>
    <property type="match status" value="1"/>
</dbReference>
<comment type="catalytic activity">
    <reaction evidence="1">
        <text>a phosphate monoester + H2O = an alcohol + phosphate</text>
        <dbReference type="Rhea" id="RHEA:15017"/>
        <dbReference type="ChEBI" id="CHEBI:15377"/>
        <dbReference type="ChEBI" id="CHEBI:30879"/>
        <dbReference type="ChEBI" id="CHEBI:43474"/>
        <dbReference type="ChEBI" id="CHEBI:67140"/>
        <dbReference type="EC" id="3.1.3.2"/>
    </reaction>
</comment>
<keyword evidence="5" id="KW-1015">Disulfide bond</keyword>
<evidence type="ECO:0000256" key="6">
    <source>
        <dbReference type="ARBA" id="ARBA00023180"/>
    </source>
</evidence>
<dbReference type="InterPro" id="IPR029033">
    <property type="entry name" value="His_PPase_superfam"/>
</dbReference>
<dbReference type="InterPro" id="IPR050645">
    <property type="entry name" value="Histidine_acid_phosphatase"/>
</dbReference>
<proteinExistence type="inferred from homology"/>
<keyword evidence="3" id="KW-0732">Signal</keyword>
<evidence type="ECO:0000313" key="8">
    <source>
        <dbReference type="Proteomes" id="UP000187209"/>
    </source>
</evidence>
<dbReference type="GO" id="GO:0003993">
    <property type="term" value="F:acid phosphatase activity"/>
    <property type="evidence" value="ECO:0007669"/>
    <property type="project" value="UniProtKB-EC"/>
</dbReference>
<evidence type="ECO:0000256" key="5">
    <source>
        <dbReference type="ARBA" id="ARBA00023157"/>
    </source>
</evidence>
<evidence type="ECO:0000313" key="7">
    <source>
        <dbReference type="EMBL" id="OMJ82535.1"/>
    </source>
</evidence>
<keyword evidence="4" id="KW-0378">Hydrolase</keyword>
<reference evidence="7 8" key="1">
    <citation type="submission" date="2016-11" db="EMBL/GenBank/DDBJ databases">
        <title>The macronuclear genome of Stentor coeruleus: a giant cell with tiny introns.</title>
        <authorList>
            <person name="Slabodnick M."/>
            <person name="Ruby J.G."/>
            <person name="Reiff S.B."/>
            <person name="Swart E.C."/>
            <person name="Gosai S."/>
            <person name="Prabakaran S."/>
            <person name="Witkowska E."/>
            <person name="Larue G.E."/>
            <person name="Fisher S."/>
            <person name="Freeman R.M."/>
            <person name="Gunawardena J."/>
            <person name="Chu W."/>
            <person name="Stover N.A."/>
            <person name="Gregory B.D."/>
            <person name="Nowacki M."/>
            <person name="Derisi J."/>
            <person name="Roy S.W."/>
            <person name="Marshall W.F."/>
            <person name="Sood P."/>
        </authorList>
    </citation>
    <scope>NUCLEOTIDE SEQUENCE [LARGE SCALE GENOMIC DNA]</scope>
    <source>
        <strain evidence="7">WM001</strain>
    </source>
</reference>